<organism evidence="4 5">
    <name type="scientific">Skermanella aerolata</name>
    <dbReference type="NCBI Taxonomy" id="393310"/>
    <lineage>
        <taxon>Bacteria</taxon>
        <taxon>Pseudomonadati</taxon>
        <taxon>Pseudomonadota</taxon>
        <taxon>Alphaproteobacteria</taxon>
        <taxon>Rhodospirillales</taxon>
        <taxon>Azospirillaceae</taxon>
        <taxon>Skermanella</taxon>
    </lineage>
</organism>
<dbReference type="CDD" id="cd04301">
    <property type="entry name" value="NAT_SF"/>
    <property type="match status" value="1"/>
</dbReference>
<dbReference type="InterPro" id="IPR000182">
    <property type="entry name" value="GNAT_dom"/>
</dbReference>
<comment type="caution">
    <text evidence="4">The sequence shown here is derived from an EMBL/GenBank/DDBJ whole genome shotgun (WGS) entry which is preliminary data.</text>
</comment>
<protein>
    <submittedName>
        <fullName evidence="4">N-acetyltransferase GCN5</fullName>
    </submittedName>
</protein>
<gene>
    <name evidence="4" type="ORF">SAE02_36940</name>
</gene>
<dbReference type="AlphaFoldDB" id="A0A512DSX4"/>
<keyword evidence="2" id="KW-0012">Acyltransferase</keyword>
<dbReference type="InterPro" id="IPR050832">
    <property type="entry name" value="Bact_Acetyltransf"/>
</dbReference>
<dbReference type="OrthoDB" id="9789605at2"/>
<feature type="domain" description="N-acetyltransferase" evidence="3">
    <location>
        <begin position="9"/>
        <end position="146"/>
    </location>
</feature>
<reference evidence="4 5" key="1">
    <citation type="submission" date="2019-07" db="EMBL/GenBank/DDBJ databases">
        <title>Whole genome shotgun sequence of Skermanella aerolata NBRC 106429.</title>
        <authorList>
            <person name="Hosoyama A."/>
            <person name="Uohara A."/>
            <person name="Ohji S."/>
            <person name="Ichikawa N."/>
        </authorList>
    </citation>
    <scope>NUCLEOTIDE SEQUENCE [LARGE SCALE GENOMIC DNA]</scope>
    <source>
        <strain evidence="4 5">NBRC 106429</strain>
    </source>
</reference>
<evidence type="ECO:0000256" key="1">
    <source>
        <dbReference type="ARBA" id="ARBA00022679"/>
    </source>
</evidence>
<name>A0A512DSX4_9PROT</name>
<dbReference type="Proteomes" id="UP000321523">
    <property type="component" value="Unassembled WGS sequence"/>
</dbReference>
<proteinExistence type="predicted"/>
<accession>A0A512DSX4</accession>
<keyword evidence="1 4" id="KW-0808">Transferase</keyword>
<dbReference type="EMBL" id="BJYZ01000017">
    <property type="protein sequence ID" value="GEO39546.1"/>
    <property type="molecule type" value="Genomic_DNA"/>
</dbReference>
<sequence>MIERWKTAVMIRAATTGDEPRCAEIFLSTRRATFHWQPAAPFDLDDYRRSVEDEEVWVAELGNLVVGFASIYPPAGLIQNLFVDPDWQHHGIGTALLDRACAHLSQPVRLRCLAANRSARAFYERNGWVVEAPPLPPQDPFILYRK</sequence>
<dbReference type="GO" id="GO:0016747">
    <property type="term" value="F:acyltransferase activity, transferring groups other than amino-acyl groups"/>
    <property type="evidence" value="ECO:0007669"/>
    <property type="project" value="InterPro"/>
</dbReference>
<dbReference type="Pfam" id="PF13508">
    <property type="entry name" value="Acetyltransf_7"/>
    <property type="match status" value="1"/>
</dbReference>
<evidence type="ECO:0000313" key="5">
    <source>
        <dbReference type="Proteomes" id="UP000321523"/>
    </source>
</evidence>
<keyword evidence="5" id="KW-1185">Reference proteome</keyword>
<dbReference type="PROSITE" id="PS51186">
    <property type="entry name" value="GNAT"/>
    <property type="match status" value="1"/>
</dbReference>
<dbReference type="InterPro" id="IPR016181">
    <property type="entry name" value="Acyl_CoA_acyltransferase"/>
</dbReference>
<dbReference type="Gene3D" id="3.40.630.30">
    <property type="match status" value="1"/>
</dbReference>
<dbReference type="PANTHER" id="PTHR43877">
    <property type="entry name" value="AMINOALKYLPHOSPHONATE N-ACETYLTRANSFERASE-RELATED-RELATED"/>
    <property type="match status" value="1"/>
</dbReference>
<evidence type="ECO:0000256" key="2">
    <source>
        <dbReference type="ARBA" id="ARBA00023315"/>
    </source>
</evidence>
<evidence type="ECO:0000313" key="4">
    <source>
        <dbReference type="EMBL" id="GEO39546.1"/>
    </source>
</evidence>
<evidence type="ECO:0000259" key="3">
    <source>
        <dbReference type="PROSITE" id="PS51186"/>
    </source>
</evidence>
<dbReference type="SUPFAM" id="SSF55729">
    <property type="entry name" value="Acyl-CoA N-acyltransferases (Nat)"/>
    <property type="match status" value="1"/>
</dbReference>
<dbReference type="RefSeq" id="WP_052830936.1">
    <property type="nucleotide sequence ID" value="NZ_BJYZ01000017.1"/>
</dbReference>